<gene>
    <name evidence="2" type="ORF">C5K18_08925</name>
    <name evidence="3" type="ORF">NCTC11868_03576</name>
</gene>
<dbReference type="GO" id="GO:0003677">
    <property type="term" value="F:DNA binding"/>
    <property type="evidence" value="ECO:0007669"/>
    <property type="project" value="InterPro"/>
</dbReference>
<dbReference type="RefSeq" id="WP_000203457.1">
    <property type="nucleotide sequence ID" value="NZ_CP026805.1"/>
</dbReference>
<sequence length="249" mass="27679">MTSPAQRHMMRVSAAMTAQREAAPLRHATVYEQMLVKLAADQRTLKAIYSKELKAAKKRELLPFWLPWVNGVLEQGKGAQDDILMTVMLWRLDTGDIAGALEIARYALKYGLTMPGKHRRTPPYMFTEEVALAAMRAHAAGESVDTRLLTETLELTAAADMPDEVRAKLHKITGLFLRDGGDAAGALAHLQRATQLDCQAGVKKEIERLERELKPKPEPQPQPKAATRTPRKTRSVTPAKRGRPKKKAS</sequence>
<dbReference type="Pfam" id="PF05944">
    <property type="entry name" value="Phage_term_smal"/>
    <property type="match status" value="1"/>
</dbReference>
<evidence type="ECO:0000313" key="3">
    <source>
        <dbReference type="EMBL" id="VDG93563.1"/>
    </source>
</evidence>
<evidence type="ECO:0000313" key="5">
    <source>
        <dbReference type="Proteomes" id="UP000274225"/>
    </source>
</evidence>
<evidence type="ECO:0000256" key="1">
    <source>
        <dbReference type="SAM" id="MobiDB-lite"/>
    </source>
</evidence>
<feature type="compositionally biased region" description="Basic residues" evidence="1">
    <location>
        <begin position="229"/>
        <end position="249"/>
    </location>
</feature>
<proteinExistence type="predicted"/>
<dbReference type="GO" id="GO:0004519">
    <property type="term" value="F:endonuclease activity"/>
    <property type="evidence" value="ECO:0007669"/>
    <property type="project" value="InterPro"/>
</dbReference>
<dbReference type="AlphaFoldDB" id="A0A2S8DDE1"/>
<organism evidence="2 4">
    <name type="scientific">Shigella dysenteriae</name>
    <dbReference type="NCBI Taxonomy" id="622"/>
    <lineage>
        <taxon>Bacteria</taxon>
        <taxon>Pseudomonadati</taxon>
        <taxon>Pseudomonadota</taxon>
        <taxon>Gammaproteobacteria</taxon>
        <taxon>Enterobacterales</taxon>
        <taxon>Enterobacteriaceae</taxon>
        <taxon>Shigella</taxon>
    </lineage>
</organism>
<name>A0A2S8DDE1_SHIDY</name>
<protein>
    <submittedName>
        <fullName evidence="2 3">Terminase</fullName>
    </submittedName>
</protein>
<evidence type="ECO:0000313" key="4">
    <source>
        <dbReference type="Proteomes" id="UP000238186"/>
    </source>
</evidence>
<reference evidence="3 5" key="2">
    <citation type="submission" date="2018-11" db="EMBL/GenBank/DDBJ databases">
        <authorList>
            <consortium name="Pathogen Informatics"/>
        </authorList>
    </citation>
    <scope>NUCLEOTIDE SEQUENCE [LARGE SCALE GENOMIC DNA]</scope>
    <source>
        <strain evidence="3 5">NCTC11868</strain>
    </source>
</reference>
<dbReference type="Proteomes" id="UP000274225">
    <property type="component" value="Unassembled WGS sequence"/>
</dbReference>
<accession>A0A2S8DDE1</accession>
<dbReference type="Proteomes" id="UP000238186">
    <property type="component" value="Unassembled WGS sequence"/>
</dbReference>
<dbReference type="InterPro" id="IPR010270">
    <property type="entry name" value="Phage_P2_GpM"/>
</dbReference>
<dbReference type="EMBL" id="UYIT01000006">
    <property type="protein sequence ID" value="VDG93563.1"/>
    <property type="molecule type" value="Genomic_DNA"/>
</dbReference>
<reference evidence="2 4" key="1">
    <citation type="submission" date="2018-02" db="EMBL/GenBank/DDBJ databases">
        <title>Distribution and characterization of Shiga toxin converting temperate phage carried by Shigella flexneri in Hispaniola.</title>
        <authorList>
            <person name="Fogolari M."/>
            <person name="Mavian C."/>
            <person name="Angeletti S."/>
            <person name="Salemi M."/>
            <person name="Lampel K.A."/>
            <person name="Maurelli A.T."/>
        </authorList>
    </citation>
    <scope>NUCLEOTIDE SEQUENCE [LARGE SCALE GENOMIC DNA]</scope>
    <source>
        <strain evidence="2 4">BS979</strain>
    </source>
</reference>
<dbReference type="EMBL" id="PUGT01000123">
    <property type="protein sequence ID" value="PQN08977.1"/>
    <property type="molecule type" value="Genomic_DNA"/>
</dbReference>
<evidence type="ECO:0000313" key="2">
    <source>
        <dbReference type="EMBL" id="PQN08977.1"/>
    </source>
</evidence>
<feature type="region of interest" description="Disordered" evidence="1">
    <location>
        <begin position="210"/>
        <end position="249"/>
    </location>
</feature>